<dbReference type="Pfam" id="PF01510">
    <property type="entry name" value="Amidase_2"/>
    <property type="match status" value="1"/>
</dbReference>
<dbReference type="InterPro" id="IPR051206">
    <property type="entry name" value="NAMLAA_amidase_2"/>
</dbReference>
<feature type="compositionally biased region" description="Low complexity" evidence="5">
    <location>
        <begin position="27"/>
        <end position="39"/>
    </location>
</feature>
<dbReference type="PANTHER" id="PTHR30417:SF1">
    <property type="entry name" value="N-ACETYLMURAMOYL-L-ALANINE AMIDASE AMID"/>
    <property type="match status" value="1"/>
</dbReference>
<dbReference type="PANTHER" id="PTHR30417">
    <property type="entry name" value="N-ACETYLMURAMOYL-L-ALANINE AMIDASE AMID"/>
    <property type="match status" value="1"/>
</dbReference>
<proteinExistence type="predicted"/>
<evidence type="ECO:0000256" key="2">
    <source>
        <dbReference type="ARBA" id="ARBA00011901"/>
    </source>
</evidence>
<dbReference type="EMBL" id="CP053586">
    <property type="protein sequence ID" value="WNZ26539.1"/>
    <property type="molecule type" value="Genomic_DNA"/>
</dbReference>
<dbReference type="GO" id="GO:0009254">
    <property type="term" value="P:peptidoglycan turnover"/>
    <property type="evidence" value="ECO:0007669"/>
    <property type="project" value="TreeGrafter"/>
</dbReference>
<dbReference type="InterPro" id="IPR036505">
    <property type="entry name" value="Amidase/PGRP_sf"/>
</dbReference>
<organism evidence="7">
    <name type="scientific">Leptolyngbya sp. NK1-12</name>
    <dbReference type="NCBI Taxonomy" id="2547451"/>
    <lineage>
        <taxon>Bacteria</taxon>
        <taxon>Bacillati</taxon>
        <taxon>Cyanobacteriota</taxon>
        <taxon>Cyanophyceae</taxon>
        <taxon>Leptolyngbyales</taxon>
        <taxon>Leptolyngbyaceae</taxon>
        <taxon>Leptolyngbya group</taxon>
        <taxon>Leptolyngbya</taxon>
    </lineage>
</organism>
<feature type="compositionally biased region" description="Polar residues" evidence="5">
    <location>
        <begin position="14"/>
        <end position="26"/>
    </location>
</feature>
<dbReference type="SMART" id="SM00644">
    <property type="entry name" value="Ami_2"/>
    <property type="match status" value="1"/>
</dbReference>
<evidence type="ECO:0000313" key="7">
    <source>
        <dbReference type="EMBL" id="WNZ26539.1"/>
    </source>
</evidence>
<evidence type="ECO:0000256" key="3">
    <source>
        <dbReference type="ARBA" id="ARBA00022801"/>
    </source>
</evidence>
<feature type="region of interest" description="Disordered" evidence="5">
    <location>
        <begin position="14"/>
        <end position="96"/>
    </location>
</feature>
<dbReference type="GO" id="GO:0008745">
    <property type="term" value="F:N-acetylmuramoyl-L-alanine amidase activity"/>
    <property type="evidence" value="ECO:0007669"/>
    <property type="project" value="UniProtKB-EC"/>
</dbReference>
<evidence type="ECO:0000256" key="5">
    <source>
        <dbReference type="SAM" id="MobiDB-lite"/>
    </source>
</evidence>
<gene>
    <name evidence="7" type="ORF">HJG54_10405</name>
</gene>
<dbReference type="InterPro" id="IPR002502">
    <property type="entry name" value="Amidase_domain"/>
</dbReference>
<name>A0AA96WJY3_9CYAN</name>
<keyword evidence="4" id="KW-0961">Cell wall biogenesis/degradation</keyword>
<dbReference type="Gene3D" id="3.40.80.10">
    <property type="entry name" value="Peptidoglycan recognition protein-like"/>
    <property type="match status" value="1"/>
</dbReference>
<protein>
    <recommendedName>
        <fullName evidence="2">N-acetylmuramoyl-L-alanine amidase</fullName>
        <ecNumber evidence="2">3.5.1.28</ecNumber>
    </recommendedName>
</protein>
<keyword evidence="3" id="KW-0378">Hydrolase</keyword>
<feature type="compositionally biased region" description="Low complexity" evidence="5">
    <location>
        <begin position="49"/>
        <end position="77"/>
    </location>
</feature>
<reference evidence="7" key="1">
    <citation type="submission" date="2020-05" db="EMBL/GenBank/DDBJ databases">
        <authorList>
            <person name="Zhu T."/>
            <person name="Keshari N."/>
            <person name="Lu X."/>
        </authorList>
    </citation>
    <scope>NUCLEOTIDE SEQUENCE</scope>
    <source>
        <strain evidence="7">NK1-12</strain>
    </source>
</reference>
<dbReference type="GO" id="GO:0009253">
    <property type="term" value="P:peptidoglycan catabolic process"/>
    <property type="evidence" value="ECO:0007669"/>
    <property type="project" value="InterPro"/>
</dbReference>
<evidence type="ECO:0000259" key="6">
    <source>
        <dbReference type="SMART" id="SM00644"/>
    </source>
</evidence>
<evidence type="ECO:0000256" key="4">
    <source>
        <dbReference type="ARBA" id="ARBA00023316"/>
    </source>
</evidence>
<dbReference type="AlphaFoldDB" id="A0AA96WJY3"/>
<evidence type="ECO:0000256" key="1">
    <source>
        <dbReference type="ARBA" id="ARBA00001561"/>
    </source>
</evidence>
<dbReference type="SUPFAM" id="SSF55846">
    <property type="entry name" value="N-acetylmuramoyl-L-alanine amidase-like"/>
    <property type="match status" value="1"/>
</dbReference>
<dbReference type="CDD" id="cd06583">
    <property type="entry name" value="PGRP"/>
    <property type="match status" value="1"/>
</dbReference>
<dbReference type="GO" id="GO:0071555">
    <property type="term" value="P:cell wall organization"/>
    <property type="evidence" value="ECO:0007669"/>
    <property type="project" value="UniProtKB-KW"/>
</dbReference>
<feature type="domain" description="N-acetylmuramoyl-L-alanine amidase" evidence="6">
    <location>
        <begin position="128"/>
        <end position="281"/>
    </location>
</feature>
<comment type="catalytic activity">
    <reaction evidence="1">
        <text>Hydrolyzes the link between N-acetylmuramoyl residues and L-amino acid residues in certain cell-wall glycopeptides.</text>
        <dbReference type="EC" id="3.5.1.28"/>
    </reaction>
</comment>
<sequence length="302" mass="32254">MAVLAIGGLQTIAQVNWSDPVSENSKSPQPAQSPTQSQQGWAGLPTVPSSPSAPAQSNATSKPAAKAPAATVKGAKPQTSTAVPSQPAAPEATSPVPTAVLTHSSLSTYAPRLESAPAHPSNYGERYAKDIFGKPVSNAPLIVLHETVGSADSAINTFQTPHTDENLQSSYHSIIRLDGTIVYIVPPEKRAFGAGNSVFKSSKGAEAVRTHRQFPPSVNNFAYHISLETPSDGYNDAPSHSGYTEAQYRSLAWLVAHTSVSDDRVTTHRAIDQSGSRMDPRSFDAQKFYSYLRSMPRPYLNQ</sequence>
<accession>A0AA96WJY3</accession>
<dbReference type="EC" id="3.5.1.28" evidence="2"/>